<accession>A0A0G3HIJ0</accession>
<keyword evidence="5 6" id="KW-0472">Membrane</keyword>
<dbReference type="STRING" id="1072256.CUTER_08845"/>
<evidence type="ECO:0000256" key="3">
    <source>
        <dbReference type="ARBA" id="ARBA00022692"/>
    </source>
</evidence>
<evidence type="ECO:0000256" key="6">
    <source>
        <dbReference type="SAM" id="Phobius"/>
    </source>
</evidence>
<keyword evidence="4 6" id="KW-1133">Transmembrane helix</keyword>
<name>A0A0G3HIJ0_9CORY</name>
<keyword evidence="9" id="KW-1185">Reference proteome</keyword>
<feature type="domain" description="DUF3817" evidence="7">
    <location>
        <begin position="22"/>
        <end position="110"/>
    </location>
</feature>
<comment type="subcellular location">
    <subcellularLocation>
        <location evidence="1">Cell membrane</location>
        <topology evidence="1">Multi-pass membrane protein</topology>
    </subcellularLocation>
</comment>
<feature type="transmembrane region" description="Helical" evidence="6">
    <location>
        <begin position="56"/>
        <end position="79"/>
    </location>
</feature>
<evidence type="ECO:0000256" key="5">
    <source>
        <dbReference type="ARBA" id="ARBA00023136"/>
    </source>
</evidence>
<dbReference type="PANTHER" id="PTHR40077">
    <property type="entry name" value="MEMBRANE PROTEIN-RELATED"/>
    <property type="match status" value="1"/>
</dbReference>
<evidence type="ECO:0000259" key="7">
    <source>
        <dbReference type="Pfam" id="PF12823"/>
    </source>
</evidence>
<evidence type="ECO:0000256" key="1">
    <source>
        <dbReference type="ARBA" id="ARBA00004651"/>
    </source>
</evidence>
<dbReference type="KEGG" id="cut:CUTER_08845"/>
<dbReference type="AlphaFoldDB" id="A0A0G3HIJ0"/>
<dbReference type="Proteomes" id="UP000035548">
    <property type="component" value="Chromosome"/>
</dbReference>
<dbReference type="RefSeq" id="WP_047260087.1">
    <property type="nucleotide sequence ID" value="NZ_CP011546.1"/>
</dbReference>
<evidence type="ECO:0000313" key="9">
    <source>
        <dbReference type="Proteomes" id="UP000035548"/>
    </source>
</evidence>
<feature type="transmembrane region" description="Helical" evidence="6">
    <location>
        <begin position="21"/>
        <end position="44"/>
    </location>
</feature>
<evidence type="ECO:0000256" key="4">
    <source>
        <dbReference type="ARBA" id="ARBA00022989"/>
    </source>
</evidence>
<dbReference type="PATRIC" id="fig|1072256.5.peg.1748"/>
<dbReference type="PANTHER" id="PTHR40077:SF2">
    <property type="entry name" value="MEMBRANE PROTEIN"/>
    <property type="match status" value="1"/>
</dbReference>
<dbReference type="InterPro" id="IPR023845">
    <property type="entry name" value="DUF3817_TM"/>
</dbReference>
<evidence type="ECO:0000313" key="8">
    <source>
        <dbReference type="EMBL" id="AKK11748.1"/>
    </source>
</evidence>
<dbReference type="NCBIfam" id="TIGR03954">
    <property type="entry name" value="integ_memb_HG"/>
    <property type="match status" value="1"/>
</dbReference>
<keyword evidence="3 6" id="KW-0812">Transmembrane</keyword>
<protein>
    <submittedName>
        <fullName evidence="8">Integral membrane protein</fullName>
    </submittedName>
</protein>
<reference evidence="9" key="2">
    <citation type="submission" date="2015-05" db="EMBL/GenBank/DDBJ databases">
        <title>Complete genome sequence of Corynebacterium uterequi DSM 45634, isolated from the uterus of a maiden mare.</title>
        <authorList>
            <person name="Ruckert C."/>
            <person name="Albersmeier A."/>
            <person name="Winkler A."/>
            <person name="Tauch A."/>
        </authorList>
    </citation>
    <scope>NUCLEOTIDE SEQUENCE [LARGE SCALE GENOMIC DNA]</scope>
    <source>
        <strain evidence="9">DSM 45634</strain>
    </source>
</reference>
<sequence>MTEQTNRPRVHPERKRRVRSALKFFSITAWVTGIALLVLTARMIAEYIFHVEMPAWATMIAILHGWCYMAFVIATFMLGTKSRFAPTWWIVTILGGVVPFLSFYVERVRRREITERFQLDEPDVPIASS</sequence>
<dbReference type="OrthoDB" id="9342687at2"/>
<organism evidence="8 9">
    <name type="scientific">Corynebacterium uterequi</name>
    <dbReference type="NCBI Taxonomy" id="1072256"/>
    <lineage>
        <taxon>Bacteria</taxon>
        <taxon>Bacillati</taxon>
        <taxon>Actinomycetota</taxon>
        <taxon>Actinomycetes</taxon>
        <taxon>Mycobacteriales</taxon>
        <taxon>Corynebacteriaceae</taxon>
        <taxon>Corynebacterium</taxon>
    </lineage>
</organism>
<gene>
    <name evidence="8" type="ORF">CUTER_08845</name>
</gene>
<feature type="transmembrane region" description="Helical" evidence="6">
    <location>
        <begin position="86"/>
        <end position="105"/>
    </location>
</feature>
<keyword evidence="2" id="KW-1003">Cell membrane</keyword>
<proteinExistence type="predicted"/>
<dbReference type="EMBL" id="CP011546">
    <property type="protein sequence ID" value="AKK11748.1"/>
    <property type="molecule type" value="Genomic_DNA"/>
</dbReference>
<dbReference type="Pfam" id="PF12823">
    <property type="entry name" value="DUF3817"/>
    <property type="match status" value="1"/>
</dbReference>
<reference evidence="8 9" key="1">
    <citation type="journal article" date="2015" name="Genome Announc.">
        <title>Virulence Factor Genes Detected in the Complete Genome Sequence of Corynebacterium uterequi DSM 45634, Isolated from the Uterus of a Maiden Mare.</title>
        <authorList>
            <person name="Ruckert C."/>
            <person name="Kriete M."/>
            <person name="Jaenicke S."/>
            <person name="Winkler A."/>
            <person name="Tauch A."/>
        </authorList>
    </citation>
    <scope>NUCLEOTIDE SEQUENCE [LARGE SCALE GENOMIC DNA]</scope>
    <source>
        <strain evidence="8 9">DSM 45634</strain>
    </source>
</reference>
<dbReference type="GO" id="GO:0005886">
    <property type="term" value="C:plasma membrane"/>
    <property type="evidence" value="ECO:0007669"/>
    <property type="project" value="UniProtKB-SubCell"/>
</dbReference>
<evidence type="ECO:0000256" key="2">
    <source>
        <dbReference type="ARBA" id="ARBA00022475"/>
    </source>
</evidence>